<comment type="similarity">
    <text evidence="1">Belongs to the F420H(2)-dependent quinone reductase family.</text>
</comment>
<organism evidence="3 4">
    <name type="scientific">Candidatus Nephthysia bennettiae</name>
    <dbReference type="NCBI Taxonomy" id="3127016"/>
    <lineage>
        <taxon>Bacteria</taxon>
        <taxon>Bacillati</taxon>
        <taxon>Candidatus Dormiibacterota</taxon>
        <taxon>Candidatus Dormibacteria</taxon>
        <taxon>Candidatus Dormibacterales</taxon>
        <taxon>Candidatus Dormibacteraceae</taxon>
        <taxon>Candidatus Nephthysia</taxon>
    </lineage>
</organism>
<dbReference type="Gene3D" id="2.30.110.10">
    <property type="entry name" value="Electron Transport, Fmn-binding Protein, Chain A"/>
    <property type="match status" value="1"/>
</dbReference>
<dbReference type="PANTHER" id="PTHR39428">
    <property type="entry name" value="F420H(2)-DEPENDENT QUINONE REDUCTASE RV1261C"/>
    <property type="match status" value="1"/>
</dbReference>
<dbReference type="AlphaFoldDB" id="A0A934JYW0"/>
<dbReference type="RefSeq" id="WP_338199675.1">
    <property type="nucleotide sequence ID" value="NZ_JAEKNR010000061.1"/>
</dbReference>
<dbReference type="NCBIfam" id="TIGR00026">
    <property type="entry name" value="hi_GC_TIGR00026"/>
    <property type="match status" value="1"/>
</dbReference>
<sequence>MSSFSDFNRGIMADLRANGGKATGGPFAGRELLILTTEGAKTGRKSENPLAFSEDGYRYVVIASKGGAPTNPDWYHNVLANPEVQVEVRGESFPARASALTEGEDYERLYKNQADQFPGFWEYRQKTSRRIPVVVLDRVDRPS</sequence>
<name>A0A934JYW0_9BACT</name>
<dbReference type="Pfam" id="PF04075">
    <property type="entry name" value="F420H2_quin_red"/>
    <property type="match status" value="1"/>
</dbReference>
<comment type="catalytic activity">
    <reaction evidence="2">
        <text>oxidized coenzyme F420-(gamma-L-Glu)(n) + a quinol + H(+) = reduced coenzyme F420-(gamma-L-Glu)(n) + a quinone</text>
        <dbReference type="Rhea" id="RHEA:39663"/>
        <dbReference type="Rhea" id="RHEA-COMP:12939"/>
        <dbReference type="Rhea" id="RHEA-COMP:14378"/>
        <dbReference type="ChEBI" id="CHEBI:15378"/>
        <dbReference type="ChEBI" id="CHEBI:24646"/>
        <dbReference type="ChEBI" id="CHEBI:132124"/>
        <dbReference type="ChEBI" id="CHEBI:133980"/>
        <dbReference type="ChEBI" id="CHEBI:139511"/>
    </reaction>
</comment>
<dbReference type="PANTHER" id="PTHR39428:SF1">
    <property type="entry name" value="F420H(2)-DEPENDENT QUINONE REDUCTASE RV1261C"/>
    <property type="match status" value="1"/>
</dbReference>
<dbReference type="Proteomes" id="UP000612893">
    <property type="component" value="Unassembled WGS sequence"/>
</dbReference>
<evidence type="ECO:0000256" key="1">
    <source>
        <dbReference type="ARBA" id="ARBA00008710"/>
    </source>
</evidence>
<reference evidence="3" key="1">
    <citation type="submission" date="2020-10" db="EMBL/GenBank/DDBJ databases">
        <title>Ca. Dormibacterota MAGs.</title>
        <authorList>
            <person name="Montgomery K."/>
        </authorList>
    </citation>
    <scope>NUCLEOTIDE SEQUENCE [LARGE SCALE GENOMIC DNA]</scope>
    <source>
        <strain evidence="3">SC8812_S17_10</strain>
    </source>
</reference>
<dbReference type="InterPro" id="IPR012349">
    <property type="entry name" value="Split_barrel_FMN-bd"/>
</dbReference>
<dbReference type="InterPro" id="IPR004378">
    <property type="entry name" value="F420H2_quin_Rdtase"/>
</dbReference>
<keyword evidence="4" id="KW-1185">Reference proteome</keyword>
<evidence type="ECO:0000313" key="3">
    <source>
        <dbReference type="EMBL" id="MBJ7597447.1"/>
    </source>
</evidence>
<gene>
    <name evidence="3" type="ORF">JF922_05100</name>
</gene>
<dbReference type="EMBL" id="JAEKNR010000061">
    <property type="protein sequence ID" value="MBJ7597447.1"/>
    <property type="molecule type" value="Genomic_DNA"/>
</dbReference>
<evidence type="ECO:0000256" key="2">
    <source>
        <dbReference type="ARBA" id="ARBA00049106"/>
    </source>
</evidence>
<comment type="caution">
    <text evidence="3">The sequence shown here is derived from an EMBL/GenBank/DDBJ whole genome shotgun (WGS) entry which is preliminary data.</text>
</comment>
<accession>A0A934JYW0</accession>
<protein>
    <submittedName>
        <fullName evidence="3">Nitroreductase family deazaflavin-dependent oxidoreductase</fullName>
    </submittedName>
</protein>
<evidence type="ECO:0000313" key="4">
    <source>
        <dbReference type="Proteomes" id="UP000612893"/>
    </source>
</evidence>
<proteinExistence type="inferred from homology"/>